<proteinExistence type="inferred from homology"/>
<dbReference type="GO" id="GO:0005886">
    <property type="term" value="C:plasma membrane"/>
    <property type="evidence" value="ECO:0007669"/>
    <property type="project" value="UniProtKB-SubCell"/>
</dbReference>
<evidence type="ECO:0000256" key="3">
    <source>
        <dbReference type="ARBA" id="ARBA00022960"/>
    </source>
</evidence>
<comment type="caution">
    <text evidence="7">The sequence shown here is derived from an EMBL/GenBank/DDBJ whole genome shotgun (WGS) entry which is preliminary data.</text>
</comment>
<dbReference type="AlphaFoldDB" id="A0A1F5R3F0"/>
<dbReference type="NCBIfam" id="TIGR02210">
    <property type="entry name" value="rodA_shape"/>
    <property type="match status" value="1"/>
</dbReference>
<feature type="transmembrane region" description="Helical" evidence="6">
    <location>
        <begin position="135"/>
        <end position="156"/>
    </location>
</feature>
<dbReference type="GO" id="GO:0008360">
    <property type="term" value="P:regulation of cell shape"/>
    <property type="evidence" value="ECO:0007669"/>
    <property type="project" value="UniProtKB-KW"/>
</dbReference>
<dbReference type="InterPro" id="IPR011923">
    <property type="entry name" value="RodA/MrdB"/>
</dbReference>
<feature type="transmembrane region" description="Helical" evidence="6">
    <location>
        <begin position="223"/>
        <end position="245"/>
    </location>
</feature>
<dbReference type="NCBIfam" id="NF037961">
    <property type="entry name" value="RodA_shape"/>
    <property type="match status" value="1"/>
</dbReference>
<dbReference type="HAMAP" id="MF_02079">
    <property type="entry name" value="PGT_RodA"/>
    <property type="match status" value="1"/>
</dbReference>
<evidence type="ECO:0000256" key="5">
    <source>
        <dbReference type="ARBA" id="ARBA00023136"/>
    </source>
</evidence>
<feature type="transmembrane region" description="Helical" evidence="6">
    <location>
        <begin position="305"/>
        <end position="331"/>
    </location>
</feature>
<feature type="transmembrane region" description="Helical" evidence="6">
    <location>
        <begin position="162"/>
        <end position="179"/>
    </location>
</feature>
<evidence type="ECO:0000256" key="6">
    <source>
        <dbReference type="HAMAP-Rule" id="MF_02079"/>
    </source>
</evidence>
<gene>
    <name evidence="6" type="primary">rodA</name>
    <name evidence="7" type="ORF">A2024_07030</name>
</gene>
<feature type="transmembrane region" description="Helical" evidence="6">
    <location>
        <begin position="74"/>
        <end position="93"/>
    </location>
</feature>
<feature type="transmembrane region" description="Helical" evidence="6">
    <location>
        <begin position="50"/>
        <end position="68"/>
    </location>
</feature>
<comment type="catalytic activity">
    <reaction evidence="6">
        <text>[GlcNAc-(1-&gt;4)-Mur2Ac(oyl-L-Ala-gamma-D-Glu-L-Lys-D-Ala-D-Ala)](n)-di-trans,octa-cis-undecaprenyl diphosphate + beta-D-GlcNAc-(1-&gt;4)-Mur2Ac(oyl-L-Ala-gamma-D-Glu-L-Lys-D-Ala-D-Ala)-di-trans,octa-cis-undecaprenyl diphosphate = [GlcNAc-(1-&gt;4)-Mur2Ac(oyl-L-Ala-gamma-D-Glu-L-Lys-D-Ala-D-Ala)](n+1)-di-trans,octa-cis-undecaprenyl diphosphate + di-trans,octa-cis-undecaprenyl diphosphate + H(+)</text>
        <dbReference type="Rhea" id="RHEA:23708"/>
        <dbReference type="Rhea" id="RHEA-COMP:9602"/>
        <dbReference type="Rhea" id="RHEA-COMP:9603"/>
        <dbReference type="ChEBI" id="CHEBI:15378"/>
        <dbReference type="ChEBI" id="CHEBI:58405"/>
        <dbReference type="ChEBI" id="CHEBI:60033"/>
        <dbReference type="ChEBI" id="CHEBI:78435"/>
        <dbReference type="EC" id="2.4.99.28"/>
    </reaction>
</comment>
<dbReference type="GO" id="GO:0009252">
    <property type="term" value="P:peptidoglycan biosynthetic process"/>
    <property type="evidence" value="ECO:0007669"/>
    <property type="project" value="UniProtKB-UniRule"/>
</dbReference>
<name>A0A1F5R3F0_9BACT</name>
<feature type="transmembrane region" description="Helical" evidence="6">
    <location>
        <begin position="380"/>
        <end position="403"/>
    </location>
</feature>
<evidence type="ECO:0000256" key="4">
    <source>
        <dbReference type="ARBA" id="ARBA00022989"/>
    </source>
</evidence>
<dbReference type="EC" id="2.4.99.28" evidence="6"/>
<keyword evidence="5 6" id="KW-0472">Membrane</keyword>
<dbReference type="GO" id="GO:0008955">
    <property type="term" value="F:peptidoglycan glycosyltransferase activity"/>
    <property type="evidence" value="ECO:0007669"/>
    <property type="project" value="UniProtKB-UniRule"/>
</dbReference>
<dbReference type="Proteomes" id="UP000177230">
    <property type="component" value="Unassembled WGS sequence"/>
</dbReference>
<feature type="transmembrane region" description="Helical" evidence="6">
    <location>
        <begin position="191"/>
        <end position="217"/>
    </location>
</feature>
<keyword evidence="2 6" id="KW-0812">Transmembrane</keyword>
<evidence type="ECO:0000256" key="1">
    <source>
        <dbReference type="ARBA" id="ARBA00004141"/>
    </source>
</evidence>
<dbReference type="GO" id="GO:0032153">
    <property type="term" value="C:cell division site"/>
    <property type="evidence" value="ECO:0007669"/>
    <property type="project" value="TreeGrafter"/>
</dbReference>
<dbReference type="GO" id="GO:0015648">
    <property type="term" value="F:lipid-linked peptidoglycan transporter activity"/>
    <property type="evidence" value="ECO:0007669"/>
    <property type="project" value="TreeGrafter"/>
</dbReference>
<sequence>MKLFGFHSSRDFDIQLLAAVLILVCIGILAVYSATQTDQPGFEGIWSKQLLSLAIGLAGLVVAVIVPYRYLEAFAWPIYGLSLVLLVVVLLGPKHMNTHRWIRLGGQMFQPSEIAKLATIFALAKLIYKKDLGRAGFLGILLPLAIVVVPLGLVLVEPDLGTSLSFGALFIAMIFWQGYPVKNILYLLSPVLSMVAVFSMPSWIGFMILLLLSFWFFRMKFKHASWILVLNTVIGSITPFLWQGLKDYQRMRIMIFLNPGIDPRGAGWHVLQSKIAVGSGGFWGQGFLKGTQKKLSFLPEQHTDFIFATFGEEFGFIGCFVLLLLFFWLVYRGIVIARQARNRFAGLAAVGILSILGYHVILNIGMALGILPVTGIPLPFLSFGGSALIINLMMIGLLLNIGLRRYEY</sequence>
<keyword evidence="6" id="KW-0808">Transferase</keyword>
<dbReference type="EMBL" id="MFFM01000047">
    <property type="protein sequence ID" value="OGF08451.1"/>
    <property type="molecule type" value="Genomic_DNA"/>
</dbReference>
<dbReference type="PANTHER" id="PTHR30474">
    <property type="entry name" value="CELL CYCLE PROTEIN"/>
    <property type="match status" value="1"/>
</dbReference>
<keyword evidence="6" id="KW-0573">Peptidoglycan synthesis</keyword>
<comment type="similarity">
    <text evidence="6">Belongs to the SEDS family. MrdB/RodA subfamily.</text>
</comment>
<feature type="transmembrane region" description="Helical" evidence="6">
    <location>
        <begin position="343"/>
        <end position="368"/>
    </location>
</feature>
<dbReference type="Pfam" id="PF01098">
    <property type="entry name" value="FTSW_RODA_SPOVE"/>
    <property type="match status" value="2"/>
</dbReference>
<keyword evidence="6" id="KW-1003">Cell membrane</keyword>
<keyword evidence="4 6" id="KW-1133">Transmembrane helix</keyword>
<dbReference type="PANTHER" id="PTHR30474:SF1">
    <property type="entry name" value="PEPTIDOGLYCAN GLYCOSYLTRANSFERASE MRDB"/>
    <property type="match status" value="1"/>
</dbReference>
<evidence type="ECO:0000256" key="2">
    <source>
        <dbReference type="ARBA" id="ARBA00022692"/>
    </source>
</evidence>
<dbReference type="UniPathway" id="UPA00219"/>
<evidence type="ECO:0000313" key="7">
    <source>
        <dbReference type="EMBL" id="OGF08451.1"/>
    </source>
</evidence>
<comment type="function">
    <text evidence="6">Peptidoglycan polymerase that is essential for cell wall elongation.</text>
</comment>
<dbReference type="GO" id="GO:0071555">
    <property type="term" value="P:cell wall organization"/>
    <property type="evidence" value="ECO:0007669"/>
    <property type="project" value="UniProtKB-KW"/>
</dbReference>
<keyword evidence="3 6" id="KW-0133">Cell shape</keyword>
<evidence type="ECO:0000313" key="8">
    <source>
        <dbReference type="Proteomes" id="UP000177230"/>
    </source>
</evidence>
<dbReference type="InterPro" id="IPR001182">
    <property type="entry name" value="FtsW/RodA"/>
</dbReference>
<comment type="subcellular location">
    <subcellularLocation>
        <location evidence="6">Cell membrane</location>
        <topology evidence="6">Multi-pass membrane protein</topology>
    </subcellularLocation>
    <subcellularLocation>
        <location evidence="1">Membrane</location>
        <topology evidence="1">Multi-pass membrane protein</topology>
    </subcellularLocation>
</comment>
<organism evidence="7 8">
    <name type="scientific">Candidatus Edwardsbacteria bacterium GWF2_54_11</name>
    <dbReference type="NCBI Taxonomy" id="1817851"/>
    <lineage>
        <taxon>Bacteria</taxon>
        <taxon>Candidatus Edwardsiibacteriota</taxon>
    </lineage>
</organism>
<protein>
    <recommendedName>
        <fullName evidence="6">Peptidoglycan glycosyltransferase RodA</fullName>
        <shortName evidence="6">PGT</shortName>
        <ecNumber evidence="6">2.4.99.28</ecNumber>
    </recommendedName>
    <alternativeName>
        <fullName evidence="6">Cell elongation protein RodA</fullName>
    </alternativeName>
    <alternativeName>
        <fullName evidence="6">Cell wall polymerase</fullName>
    </alternativeName>
    <alternativeName>
        <fullName evidence="6">Peptidoglycan polymerase</fullName>
        <shortName evidence="6">PG polymerase</shortName>
    </alternativeName>
</protein>
<feature type="transmembrane region" description="Helical" evidence="6">
    <location>
        <begin position="12"/>
        <end position="34"/>
    </location>
</feature>
<keyword evidence="6" id="KW-0328">Glycosyltransferase</keyword>
<dbReference type="GO" id="GO:0051301">
    <property type="term" value="P:cell division"/>
    <property type="evidence" value="ECO:0007669"/>
    <property type="project" value="InterPro"/>
</dbReference>
<reference evidence="7 8" key="1">
    <citation type="journal article" date="2016" name="Nat. Commun.">
        <title>Thousands of microbial genomes shed light on interconnected biogeochemical processes in an aquifer system.</title>
        <authorList>
            <person name="Anantharaman K."/>
            <person name="Brown C.T."/>
            <person name="Hug L.A."/>
            <person name="Sharon I."/>
            <person name="Castelle C.J."/>
            <person name="Probst A.J."/>
            <person name="Thomas B.C."/>
            <person name="Singh A."/>
            <person name="Wilkins M.J."/>
            <person name="Karaoz U."/>
            <person name="Brodie E.L."/>
            <person name="Williams K.H."/>
            <person name="Hubbard S.S."/>
            <person name="Banfield J.F."/>
        </authorList>
    </citation>
    <scope>NUCLEOTIDE SEQUENCE [LARGE SCALE GENOMIC DNA]</scope>
</reference>
<accession>A0A1F5R3F0</accession>
<comment type="pathway">
    <text evidence="6">Cell wall biogenesis; peptidoglycan biosynthesis.</text>
</comment>
<keyword evidence="6" id="KW-0961">Cell wall biogenesis/degradation</keyword>